<protein>
    <submittedName>
        <fullName evidence="4">PH domain-containing protein</fullName>
    </submittedName>
</protein>
<organism evidence="4 5">
    <name type="scientific">Natrinema soli</name>
    <dbReference type="NCBI Taxonomy" id="1930624"/>
    <lineage>
        <taxon>Archaea</taxon>
        <taxon>Methanobacteriati</taxon>
        <taxon>Methanobacteriota</taxon>
        <taxon>Stenosarchaea group</taxon>
        <taxon>Halobacteria</taxon>
        <taxon>Halobacteriales</taxon>
        <taxon>Natrialbaceae</taxon>
        <taxon>Natrinema</taxon>
    </lineage>
</organism>
<feature type="compositionally biased region" description="Basic and acidic residues" evidence="1">
    <location>
        <begin position="140"/>
        <end position="159"/>
    </location>
</feature>
<feature type="compositionally biased region" description="Basic and acidic residues" evidence="1">
    <location>
        <begin position="192"/>
        <end position="216"/>
    </location>
</feature>
<dbReference type="AlphaFoldDB" id="A0ABD5SZ39"/>
<sequence>MSTGIETDSVDTADLEWLSLDGDEAIVWAGGPDRRTLIPAFAIGIPLAIVLIGIVIIVSEYLRVTNTHYVVTNRALYRKTGVLSRDVKRIEHEKIQDISYSQSALGAHFGYGTVEVSTAGGAGVEMAFKSVPDPKAVQRRISERVDRDRGEPADGRSSEDALAAILTELRAIREAVEDDRFARANGGDADGTTDRTADRSDDRTADRKDDRRRNEYDTNESV</sequence>
<feature type="region of interest" description="Disordered" evidence="1">
    <location>
        <begin position="135"/>
        <end position="160"/>
    </location>
</feature>
<evidence type="ECO:0000313" key="5">
    <source>
        <dbReference type="Proteomes" id="UP001596383"/>
    </source>
</evidence>
<gene>
    <name evidence="4" type="ORF">ACFQE6_33510</name>
</gene>
<dbReference type="Pfam" id="PF03703">
    <property type="entry name" value="bPH_2"/>
    <property type="match status" value="1"/>
</dbReference>
<keyword evidence="2" id="KW-1133">Transmembrane helix</keyword>
<feature type="region of interest" description="Disordered" evidence="1">
    <location>
        <begin position="177"/>
        <end position="222"/>
    </location>
</feature>
<dbReference type="InterPro" id="IPR005182">
    <property type="entry name" value="YdbS-like_PH"/>
</dbReference>
<proteinExistence type="predicted"/>
<evidence type="ECO:0000259" key="3">
    <source>
        <dbReference type="Pfam" id="PF03703"/>
    </source>
</evidence>
<feature type="domain" description="YdbS-like PH" evidence="3">
    <location>
        <begin position="65"/>
        <end position="141"/>
    </location>
</feature>
<evidence type="ECO:0000256" key="2">
    <source>
        <dbReference type="SAM" id="Phobius"/>
    </source>
</evidence>
<dbReference type="RefSeq" id="WP_273742391.1">
    <property type="nucleotide sequence ID" value="NZ_JAQIVI010000821.1"/>
</dbReference>
<dbReference type="PANTHER" id="PTHR37938:SF1">
    <property type="entry name" value="BLL0215 PROTEIN"/>
    <property type="match status" value="1"/>
</dbReference>
<evidence type="ECO:0000313" key="4">
    <source>
        <dbReference type="EMBL" id="MFC6769784.1"/>
    </source>
</evidence>
<dbReference type="EMBL" id="JBHSWV010000821">
    <property type="protein sequence ID" value="MFC6769784.1"/>
    <property type="molecule type" value="Genomic_DNA"/>
</dbReference>
<dbReference type="PANTHER" id="PTHR37938">
    <property type="entry name" value="BLL0215 PROTEIN"/>
    <property type="match status" value="1"/>
</dbReference>
<feature type="transmembrane region" description="Helical" evidence="2">
    <location>
        <begin position="37"/>
        <end position="58"/>
    </location>
</feature>
<comment type="caution">
    <text evidence="4">The sequence shown here is derived from an EMBL/GenBank/DDBJ whole genome shotgun (WGS) entry which is preliminary data.</text>
</comment>
<keyword evidence="2" id="KW-0812">Transmembrane</keyword>
<keyword evidence="5" id="KW-1185">Reference proteome</keyword>
<keyword evidence="2" id="KW-0472">Membrane</keyword>
<reference evidence="4 5" key="1">
    <citation type="journal article" date="2019" name="Int. J. Syst. Evol. Microbiol.">
        <title>The Global Catalogue of Microorganisms (GCM) 10K type strain sequencing project: providing services to taxonomists for standard genome sequencing and annotation.</title>
        <authorList>
            <consortium name="The Broad Institute Genomics Platform"/>
            <consortium name="The Broad Institute Genome Sequencing Center for Infectious Disease"/>
            <person name="Wu L."/>
            <person name="Ma J."/>
        </authorList>
    </citation>
    <scope>NUCLEOTIDE SEQUENCE [LARGE SCALE GENOMIC DNA]</scope>
    <source>
        <strain evidence="4 5">LMG 29247</strain>
    </source>
</reference>
<evidence type="ECO:0000256" key="1">
    <source>
        <dbReference type="SAM" id="MobiDB-lite"/>
    </source>
</evidence>
<name>A0ABD5SZ39_9EURY</name>
<accession>A0ABD5SZ39</accession>
<dbReference type="Proteomes" id="UP001596383">
    <property type="component" value="Unassembled WGS sequence"/>
</dbReference>